<evidence type="ECO:0008006" key="6">
    <source>
        <dbReference type="Google" id="ProtNLM"/>
    </source>
</evidence>
<feature type="compositionally biased region" description="Low complexity" evidence="2">
    <location>
        <begin position="158"/>
        <end position="194"/>
    </location>
</feature>
<feature type="compositionally biased region" description="Pro residues" evidence="2">
    <location>
        <begin position="139"/>
        <end position="157"/>
    </location>
</feature>
<gene>
    <name evidence="4" type="ORF">CspeluHIS016_0306300</name>
</gene>
<comment type="caution">
    <text evidence="4">The sequence shown here is derived from an EMBL/GenBank/DDBJ whole genome shotgun (WGS) entry which is preliminary data.</text>
</comment>
<evidence type="ECO:0000256" key="2">
    <source>
        <dbReference type="SAM" id="MobiDB-lite"/>
    </source>
</evidence>
<dbReference type="CDD" id="cd22191">
    <property type="entry name" value="DPBB_RlpA_EXP_N-like"/>
    <property type="match status" value="1"/>
</dbReference>
<evidence type="ECO:0000256" key="1">
    <source>
        <dbReference type="ARBA" id="ARBA00022729"/>
    </source>
</evidence>
<sequence length="272" mass="26932">MLALLSFVSLLLAALALAAPVPHQKRFDGKATYYVAGLGACGGYNTGADMIVALNAAQWDGGAHCGKKIMITEGGKTAQATIVDLCPGCPFGGLDLSENLFSVFHDHGKGVFQLSWNFADGSGGSPKPEPEPTTEDKPAPTPTPAPAPESTPNPAAAPPSEQKPESSSAPAASSSIAPSSISSPDPASVSSSSVLSNSTTVSSTLSNTTLPSSLSSPTANATALLPTASNASSAPAAGDAAIISESPSADGTLADLGEFVASLGKLIVLGAN</sequence>
<dbReference type="Proteomes" id="UP001222932">
    <property type="component" value="Unassembled WGS sequence"/>
</dbReference>
<reference evidence="4" key="1">
    <citation type="journal article" date="2023" name="BMC Genomics">
        <title>Chromosome-level genome assemblies of Cutaneotrichosporon spp. (Trichosporonales, Basidiomycota) reveal imbalanced evolution between nucleotide sequences and chromosome synteny.</title>
        <authorList>
            <person name="Kobayashi Y."/>
            <person name="Kayamori A."/>
            <person name="Aoki K."/>
            <person name="Shiwa Y."/>
            <person name="Matsutani M."/>
            <person name="Fujita N."/>
            <person name="Sugita T."/>
            <person name="Iwasaki W."/>
            <person name="Tanaka N."/>
            <person name="Takashima M."/>
        </authorList>
    </citation>
    <scope>NUCLEOTIDE SEQUENCE</scope>
    <source>
        <strain evidence="4">HIS016</strain>
    </source>
</reference>
<protein>
    <recommendedName>
        <fullName evidence="6">Barwin-like endoglucanase</fullName>
    </recommendedName>
</protein>
<dbReference type="PANTHER" id="PTHR31836">
    <property type="match status" value="1"/>
</dbReference>
<organism evidence="4 5">
    <name type="scientific">Cutaneotrichosporon spelunceum</name>
    <dbReference type="NCBI Taxonomy" id="1672016"/>
    <lineage>
        <taxon>Eukaryota</taxon>
        <taxon>Fungi</taxon>
        <taxon>Dikarya</taxon>
        <taxon>Basidiomycota</taxon>
        <taxon>Agaricomycotina</taxon>
        <taxon>Tremellomycetes</taxon>
        <taxon>Trichosporonales</taxon>
        <taxon>Trichosporonaceae</taxon>
        <taxon>Cutaneotrichosporon</taxon>
    </lineage>
</organism>
<dbReference type="InterPro" id="IPR051477">
    <property type="entry name" value="Expansin_CellWall"/>
</dbReference>
<name>A0AAD3TTU0_9TREE</name>
<dbReference type="EMBL" id="BTCM01000003">
    <property type="protein sequence ID" value="GMK56790.1"/>
    <property type="molecule type" value="Genomic_DNA"/>
</dbReference>
<keyword evidence="5" id="KW-1185">Reference proteome</keyword>
<dbReference type="Gene3D" id="2.40.40.10">
    <property type="entry name" value="RlpA-like domain"/>
    <property type="match status" value="1"/>
</dbReference>
<evidence type="ECO:0000256" key="3">
    <source>
        <dbReference type="SAM" id="SignalP"/>
    </source>
</evidence>
<evidence type="ECO:0000313" key="4">
    <source>
        <dbReference type="EMBL" id="GMK56790.1"/>
    </source>
</evidence>
<proteinExistence type="predicted"/>
<reference evidence="4" key="2">
    <citation type="submission" date="2023-06" db="EMBL/GenBank/DDBJ databases">
        <authorList>
            <person name="Kobayashi Y."/>
            <person name="Kayamori A."/>
            <person name="Aoki K."/>
            <person name="Shiwa Y."/>
            <person name="Fujita N."/>
            <person name="Sugita T."/>
            <person name="Iwasaki W."/>
            <person name="Tanaka N."/>
            <person name="Takashima M."/>
        </authorList>
    </citation>
    <scope>NUCLEOTIDE SEQUENCE</scope>
    <source>
        <strain evidence="4">HIS016</strain>
    </source>
</reference>
<feature type="signal peptide" evidence="3">
    <location>
        <begin position="1"/>
        <end position="18"/>
    </location>
</feature>
<feature type="compositionally biased region" description="Basic and acidic residues" evidence="2">
    <location>
        <begin position="128"/>
        <end position="138"/>
    </location>
</feature>
<dbReference type="InterPro" id="IPR036908">
    <property type="entry name" value="RlpA-like_sf"/>
</dbReference>
<evidence type="ECO:0000313" key="5">
    <source>
        <dbReference type="Proteomes" id="UP001222932"/>
    </source>
</evidence>
<dbReference type="AlphaFoldDB" id="A0AAD3TTU0"/>
<dbReference type="SUPFAM" id="SSF50685">
    <property type="entry name" value="Barwin-like endoglucanases"/>
    <property type="match status" value="1"/>
</dbReference>
<feature type="region of interest" description="Disordered" evidence="2">
    <location>
        <begin position="120"/>
        <end position="194"/>
    </location>
</feature>
<accession>A0AAD3TTU0</accession>
<dbReference type="PANTHER" id="PTHR31836:SF28">
    <property type="entry name" value="SRCR DOMAIN-CONTAINING PROTEIN-RELATED"/>
    <property type="match status" value="1"/>
</dbReference>
<feature type="chain" id="PRO_5042129379" description="Barwin-like endoglucanase" evidence="3">
    <location>
        <begin position="19"/>
        <end position="272"/>
    </location>
</feature>
<keyword evidence="1 3" id="KW-0732">Signal</keyword>